<dbReference type="PROSITE" id="PS51471">
    <property type="entry name" value="FE2OG_OXY"/>
    <property type="match status" value="1"/>
</dbReference>
<keyword evidence="3" id="KW-1185">Reference proteome</keyword>
<keyword evidence="2" id="KW-0560">Oxidoreductase</keyword>
<keyword evidence="2" id="KW-0223">Dioxygenase</keyword>
<dbReference type="PANTHER" id="PTHR31212">
    <property type="entry name" value="ALPHA-KETOGLUTARATE-DEPENDENT DIOXYGENASE ALKB HOMOLOG 3"/>
    <property type="match status" value="1"/>
</dbReference>
<evidence type="ECO:0000313" key="3">
    <source>
        <dbReference type="Proteomes" id="UP000648257"/>
    </source>
</evidence>
<dbReference type="PANTHER" id="PTHR31212:SF4">
    <property type="entry name" value="ALPHA-KETOGLUTARATE-DEPENDENT DIOXYGENASE ALKB HOMOLOG 3"/>
    <property type="match status" value="1"/>
</dbReference>
<dbReference type="GO" id="GO:0051213">
    <property type="term" value="F:dioxygenase activity"/>
    <property type="evidence" value="ECO:0007669"/>
    <property type="project" value="UniProtKB-KW"/>
</dbReference>
<feature type="domain" description="Fe2OG dioxygenase" evidence="1">
    <location>
        <begin position="110"/>
        <end position="208"/>
    </location>
</feature>
<dbReference type="Proteomes" id="UP000648257">
    <property type="component" value="Unassembled WGS sequence"/>
</dbReference>
<dbReference type="SUPFAM" id="SSF51197">
    <property type="entry name" value="Clavaminate synthase-like"/>
    <property type="match status" value="1"/>
</dbReference>
<reference evidence="2 3" key="1">
    <citation type="submission" date="2020-08" db="EMBL/GenBank/DDBJ databases">
        <title>Novel species isolated from subtropical streams in China.</title>
        <authorList>
            <person name="Lu H."/>
        </authorList>
    </citation>
    <scope>NUCLEOTIDE SEQUENCE [LARGE SCALE GENOMIC DNA]</scope>
    <source>
        <strain evidence="2 3">KACC 16656</strain>
    </source>
</reference>
<gene>
    <name evidence="2" type="ORF">H8K52_08355</name>
</gene>
<evidence type="ECO:0000259" key="1">
    <source>
        <dbReference type="PROSITE" id="PS51471"/>
    </source>
</evidence>
<proteinExistence type="predicted"/>
<protein>
    <submittedName>
        <fullName evidence="2">Alpha-ketoglutarate-dependent dioxygenase AlkB</fullName>
    </submittedName>
</protein>
<dbReference type="InterPro" id="IPR037151">
    <property type="entry name" value="AlkB-like_sf"/>
</dbReference>
<evidence type="ECO:0000313" key="2">
    <source>
        <dbReference type="EMBL" id="MBC3807354.1"/>
    </source>
</evidence>
<dbReference type="Gene3D" id="2.60.120.590">
    <property type="entry name" value="Alpha-ketoglutarate-dependent dioxygenase AlkB-like"/>
    <property type="match status" value="1"/>
</dbReference>
<dbReference type="InterPro" id="IPR027450">
    <property type="entry name" value="AlkB-like"/>
</dbReference>
<organism evidence="2 3">
    <name type="scientific">Undibacterium seohonense</name>
    <dbReference type="NCBI Taxonomy" id="1344950"/>
    <lineage>
        <taxon>Bacteria</taxon>
        <taxon>Pseudomonadati</taxon>
        <taxon>Pseudomonadota</taxon>
        <taxon>Betaproteobacteria</taxon>
        <taxon>Burkholderiales</taxon>
        <taxon>Oxalobacteraceae</taxon>
        <taxon>Undibacterium</taxon>
    </lineage>
</organism>
<name>A0ABR6X371_9BURK</name>
<dbReference type="InterPro" id="IPR005123">
    <property type="entry name" value="Oxoglu/Fe-dep_dioxygenase_dom"/>
</dbReference>
<comment type="caution">
    <text evidence="2">The sequence shown here is derived from an EMBL/GenBank/DDBJ whole genome shotgun (WGS) entry which is preliminary data.</text>
</comment>
<dbReference type="InterPro" id="IPR032854">
    <property type="entry name" value="ALKBH3"/>
</dbReference>
<dbReference type="Pfam" id="PF13532">
    <property type="entry name" value="2OG-FeII_Oxy_2"/>
    <property type="match status" value="1"/>
</dbReference>
<sequence length="213" mass="24153">MVQASLFDSAQDGEHLALTDASVSYYPDFYDKTTADTLFRILENETPWRQEQIIIAGLKRSQPRLSAWHGDANAHYTYSGLHLNPLPWSPALLRIKRDIELRIPSLLSSNFNSVLLNYYRDQQDSMGWHSDDEAELGPKPVIASLTLGCSRVFAMKHKSHKGLHYKISLVHGSLLIMSGDTQQHWLHAIAKEKEACQPRINLTFRTIFPLLAG</sequence>
<dbReference type="EMBL" id="JACOFW010000007">
    <property type="protein sequence ID" value="MBC3807354.1"/>
    <property type="molecule type" value="Genomic_DNA"/>
</dbReference>
<accession>A0ABR6X371</accession>